<dbReference type="Pfam" id="PF03542">
    <property type="entry name" value="Tuberin"/>
    <property type="match status" value="1"/>
</dbReference>
<evidence type="ECO:0000256" key="2">
    <source>
        <dbReference type="SAM" id="MobiDB-lite"/>
    </source>
</evidence>
<dbReference type="GO" id="GO:0005634">
    <property type="term" value="C:nucleus"/>
    <property type="evidence" value="ECO:0007669"/>
    <property type="project" value="InterPro"/>
</dbReference>
<dbReference type="SUPFAM" id="SSF111347">
    <property type="entry name" value="Rap/Ran-GAP"/>
    <property type="match status" value="1"/>
</dbReference>
<dbReference type="SUPFAM" id="SSF48371">
    <property type="entry name" value="ARM repeat"/>
    <property type="match status" value="1"/>
</dbReference>
<dbReference type="EMBL" id="LT554016">
    <property type="protein sequence ID" value="SAM02901.1"/>
    <property type="molecule type" value="Genomic_DNA"/>
</dbReference>
<feature type="region of interest" description="Disordered" evidence="2">
    <location>
        <begin position="1426"/>
        <end position="1464"/>
    </location>
</feature>
<protein>
    <recommendedName>
        <fullName evidence="3">Rap-GAP domain-containing protein</fullName>
    </recommendedName>
</protein>
<dbReference type="GO" id="GO:0032007">
    <property type="term" value="P:negative regulation of TOR signaling"/>
    <property type="evidence" value="ECO:0007669"/>
    <property type="project" value="TreeGrafter"/>
</dbReference>
<dbReference type="Pfam" id="PF02145">
    <property type="entry name" value="Rap_GAP"/>
    <property type="match status" value="1"/>
</dbReference>
<dbReference type="InterPro" id="IPR024584">
    <property type="entry name" value="Tuberin_N"/>
</dbReference>
<evidence type="ECO:0000256" key="1">
    <source>
        <dbReference type="ARBA" id="ARBA00022468"/>
    </source>
</evidence>
<feature type="region of interest" description="Disordered" evidence="2">
    <location>
        <begin position="224"/>
        <end position="244"/>
    </location>
</feature>
<feature type="compositionally biased region" description="Low complexity" evidence="2">
    <location>
        <begin position="1448"/>
        <end position="1464"/>
    </location>
</feature>
<feature type="compositionally biased region" description="Basic residues" evidence="2">
    <location>
        <begin position="724"/>
        <end position="742"/>
    </location>
</feature>
<evidence type="ECO:0000313" key="5">
    <source>
        <dbReference type="Proteomes" id="UP000078561"/>
    </source>
</evidence>
<organism evidence="4">
    <name type="scientific">Absidia glauca</name>
    <name type="common">Pin mould</name>
    <dbReference type="NCBI Taxonomy" id="4829"/>
    <lineage>
        <taxon>Eukaryota</taxon>
        <taxon>Fungi</taxon>
        <taxon>Fungi incertae sedis</taxon>
        <taxon>Mucoromycota</taxon>
        <taxon>Mucoromycotina</taxon>
        <taxon>Mucoromycetes</taxon>
        <taxon>Mucorales</taxon>
        <taxon>Cunninghamellaceae</taxon>
        <taxon>Absidia</taxon>
    </lineage>
</organism>
<sequence>MSSNNNNNNNNKHPSSTASSSTGNNWLSSILRPRAASISVETCLNVTNADPAVALDARPVLPLLSSNQPLSTRLKHLKVFSELCENYKFTHLENVFFTVQDILEPTNMAREARHRVFEFMLACINGQYNDLGMARVTFYNSLRNHTTWDDFYDMYRVLYALCKGGRDISGFEKNISKLLITWLDVTLQHVAHYPHRLLLVSHGLLPSNAIDTKVLFNLTNPTVGSGEQGVDSNNTNPTATGPLSTSAITATARTKAKTIPYLSDILHLLTVIAKFNFALFEEGEVTHMVVATRQAFYTSNHADDITTCLAFCDVVVRYRFVPFGALKPFLEIICGAVTLPKDILPDSSVSPWSIFLNLLRSHCAHNAILTLCNFLEEPLDPGSSAENLAEGAITLLTETAWGSNTPPPPTPPSSSQQQQQTGTSTDTYKVSDTVLLLYFLRALQQGGRNNGVIHACLLKSLIGLVANSEENDNIGLMDWDVIWDICDISTTFVLGMMDDDSQKQVLQNQLPDHQHGSARDMTGNDGGDLTYNAVHQLGRFLGRIYKLYLVKQYKGPVGRFMDVLYALRRYASESSATILLDYYEMEHYFLPSSENWIELLLDITNTFFLSSPNKPTTTTAIRSRVLTIVSDTCLAVKDFYSEEIYQRIVTPMMEHMAEEKDQLIQQKAIDLLVECLLDCQDKVNFDAMLNILKNCSQCRCSTTDHHQTTPTNMHPSTSSSLRRSQSHSKANKAPHSHHHHHDQHTMPRSVTANAAFGSISSLSTPSVHGQCMGVHGICGIVDLFEQLLRSNSKETCRKVYNIITQIAQESRDLFCPFGGPKLMAVDLLLRLRCSPNHRIYIIEQVPVTEDNSYVLAIRNAYDLRKQNIQKQREKGPFGSSISRPSAGKERYGQSSPSILSYKERQGYDDSDEDEDDDDDDDGDGAHRGDVENGGDSRNNTGDDGGSEAVLNINDMIKGYIAILSDSPNWELVVFVLKRLPWQLATKHLFCGAKMCIRKLRRALVKWINSRNFLKQVALIPPTVKRNDLNVYAYELLTVLISYRRLFKKHAQDEMVYAFYIGITQVTAATKPCINALTICCHELPLSIAKMLNEVLQRMSQIISVGSVSVHILEFLSGLARLPNLYSNFTGDMYKPVFAIALNYLQHARLVTSTSGTGYNAMGQQVSPSSTPGLNGSPMFTYPATSNSLPSTPSSSLQQHQSQQPQQSKDTSQQGAMSQYVLIMAYLVITIWFTAIPLRERRKHVPFIIQRLLAGSPADEQTFTCIDMLSRFTFADVSLSPHKSLVSNILMDGLDDSPAGQQPGSGKSAANKNSRTWVYGHTLLTLKTAKALGWVEMTIRRPSGTVSMMCNVENNIKSDDIDYKTLPALLMMQYQPDLMAHRLMNDPDSSQEDLTADMGNEGPHDGSRHLMEGEALGITFDEEDEDIADTTKPGTTSSPPLNDHNKPGTILSSPTSPLSASSTSSHPLIDEVMNIYPKSPPQAPSSHQGSAVAAAAAAAITSSSSSSASSPLLLAGMRTPRLDKTKAAVAQEERIHTIVRDILSDQQGEHGVSQQSRNILRKMEPSLDPGFLYLQLNNYPDLTGSMEMMPPLPDDEATARAIGNLDRIPVVDFHKIGVLYVGKGQHQEVEILANERGSPDYVKFLNSLGTIERLRGRAGNTGGLDREMDIDGPYAYFWKDDVTEMVFHVATMMPTHLDRDPRCSGKKRHIGNDFVTVVYFDDDDVASEYAFDTLPGQFNFINIVVTPYSMSTESFSPARAAWGQENTFFKVTMQKRPDMPDMGPISESKLISAQSLPGFVRQVSLHANIFAQIFHRFGAGGKQEYVSHWRERLRHIRRIKERIQQQQHSQLQQQMASTNQASAPATGPVANTAATAATNTPATATAATTTTPTINNAAAASAATPTNFGILSAVAPTTAHAANSTSTTPTMVSLNSSKLHMENLFDFTRYT</sequence>
<proteinExistence type="predicted"/>
<keyword evidence="1" id="KW-0343">GTPase activation</keyword>
<dbReference type="InterPro" id="IPR000331">
    <property type="entry name" value="Rap/Ran_GAP_dom"/>
</dbReference>
<feature type="compositionally biased region" description="Low complexity" evidence="2">
    <location>
        <begin position="1"/>
        <end position="11"/>
    </location>
</feature>
<dbReference type="GO" id="GO:0005096">
    <property type="term" value="F:GTPase activator activity"/>
    <property type="evidence" value="ECO:0007669"/>
    <property type="project" value="UniProtKB-KW"/>
</dbReference>
<evidence type="ECO:0000259" key="3">
    <source>
        <dbReference type="PROSITE" id="PS50085"/>
    </source>
</evidence>
<dbReference type="InterPro" id="IPR018515">
    <property type="entry name" value="Tuberin-type_domain"/>
</dbReference>
<feature type="domain" description="Rap-GAP" evidence="3">
    <location>
        <begin position="1601"/>
        <end position="1846"/>
    </location>
</feature>
<dbReference type="OMA" id="CDIMSAI"/>
<feature type="compositionally biased region" description="Low complexity" evidence="2">
    <location>
        <begin position="1843"/>
        <end position="1853"/>
    </location>
</feature>
<dbReference type="Proteomes" id="UP000078561">
    <property type="component" value="Unassembled WGS sequence"/>
</dbReference>
<accession>A0A163JSU3</accession>
<name>A0A163JSU3_ABSGL</name>
<gene>
    <name evidence="4" type="primary">ABSGL_08717.1 scaffold 10421</name>
</gene>
<feature type="region of interest" description="Disordered" evidence="2">
    <location>
        <begin position="868"/>
        <end position="945"/>
    </location>
</feature>
<dbReference type="Gene3D" id="3.40.50.11210">
    <property type="entry name" value="Rap/Ran-GAP"/>
    <property type="match status" value="1"/>
</dbReference>
<feature type="region of interest" description="Disordered" evidence="2">
    <location>
        <begin position="1184"/>
        <end position="1212"/>
    </location>
</feature>
<dbReference type="InterPro" id="IPR016024">
    <property type="entry name" value="ARM-type_fold"/>
</dbReference>
<feature type="region of interest" description="Disordered" evidence="2">
    <location>
        <begin position="704"/>
        <end position="747"/>
    </location>
</feature>
<feature type="region of interest" description="Disordered" evidence="2">
    <location>
        <begin position="1"/>
        <end position="23"/>
    </location>
</feature>
<dbReference type="PROSITE" id="PS50085">
    <property type="entry name" value="RAPGAP"/>
    <property type="match status" value="1"/>
</dbReference>
<feature type="compositionally biased region" description="Polar residues" evidence="2">
    <location>
        <begin position="12"/>
        <end position="23"/>
    </location>
</feature>
<dbReference type="InterPro" id="IPR027107">
    <property type="entry name" value="Tuberin/Ral-act_asu"/>
</dbReference>
<feature type="region of interest" description="Disordered" evidence="2">
    <location>
        <begin position="1385"/>
        <end position="1408"/>
    </location>
</feature>
<dbReference type="STRING" id="4829.A0A163JSU3"/>
<dbReference type="Pfam" id="PF11864">
    <property type="entry name" value="DUF3384"/>
    <property type="match status" value="1"/>
</dbReference>
<reference evidence="4" key="1">
    <citation type="submission" date="2016-04" db="EMBL/GenBank/DDBJ databases">
        <authorList>
            <person name="Evans L.H."/>
            <person name="Alamgir A."/>
            <person name="Owens N."/>
            <person name="Weber N.D."/>
            <person name="Virtaneva K."/>
            <person name="Barbian K."/>
            <person name="Babar A."/>
            <person name="Rosenke K."/>
        </authorList>
    </citation>
    <scope>NUCLEOTIDE SEQUENCE [LARGE SCALE GENOMIC DNA]</scope>
    <source>
        <strain evidence="4">CBS 101.48</strain>
    </source>
</reference>
<feature type="region of interest" description="Disordered" evidence="2">
    <location>
        <begin position="1841"/>
        <end position="1867"/>
    </location>
</feature>
<feature type="compositionally biased region" description="Low complexity" evidence="2">
    <location>
        <begin position="413"/>
        <end position="425"/>
    </location>
</feature>
<dbReference type="PANTHER" id="PTHR10063:SF0">
    <property type="entry name" value="TUBERIN"/>
    <property type="match status" value="1"/>
</dbReference>
<dbReference type="OrthoDB" id="19311at2759"/>
<dbReference type="InterPro" id="IPR035974">
    <property type="entry name" value="Rap/Ran-GAP_sf"/>
</dbReference>
<feature type="region of interest" description="Disordered" evidence="2">
    <location>
        <begin position="399"/>
        <end position="425"/>
    </location>
</feature>
<dbReference type="GO" id="GO:0033596">
    <property type="term" value="C:TSC1-TSC2 complex"/>
    <property type="evidence" value="ECO:0007669"/>
    <property type="project" value="TreeGrafter"/>
</dbReference>
<dbReference type="GO" id="GO:0051056">
    <property type="term" value="P:regulation of small GTPase mediated signal transduction"/>
    <property type="evidence" value="ECO:0007669"/>
    <property type="project" value="InterPro"/>
</dbReference>
<dbReference type="FunFam" id="3.40.50.11210:FF:000007">
    <property type="entry name" value="Tuberous sclerosis 2"/>
    <property type="match status" value="1"/>
</dbReference>
<dbReference type="PANTHER" id="PTHR10063">
    <property type="entry name" value="TUBERIN"/>
    <property type="match status" value="1"/>
</dbReference>
<keyword evidence="5" id="KW-1185">Reference proteome</keyword>
<dbReference type="InParanoid" id="A0A163JSU3"/>
<feature type="compositionally biased region" description="Polar residues" evidence="2">
    <location>
        <begin position="224"/>
        <end position="243"/>
    </location>
</feature>
<evidence type="ECO:0000313" key="4">
    <source>
        <dbReference type="EMBL" id="SAM02901.1"/>
    </source>
</evidence>
<feature type="compositionally biased region" description="Acidic residues" evidence="2">
    <location>
        <begin position="908"/>
        <end position="922"/>
    </location>
</feature>